<dbReference type="RefSeq" id="WP_123200074.1">
    <property type="nucleotide sequence ID" value="NZ_RJMB01000003.1"/>
</dbReference>
<protein>
    <submittedName>
        <fullName evidence="7">LysE family translocator</fullName>
    </submittedName>
</protein>
<keyword evidence="5 6" id="KW-0472">Membrane</keyword>
<dbReference type="PIRSF" id="PIRSF006324">
    <property type="entry name" value="LeuE"/>
    <property type="match status" value="1"/>
</dbReference>
<accession>A0A3N0EFU1</accession>
<comment type="caution">
    <text evidence="7">The sequence shown here is derived from an EMBL/GenBank/DDBJ whole genome shotgun (WGS) entry which is preliminary data.</text>
</comment>
<feature type="transmembrane region" description="Helical" evidence="6">
    <location>
        <begin position="74"/>
        <end position="91"/>
    </location>
</feature>
<keyword evidence="3 6" id="KW-0812">Transmembrane</keyword>
<dbReference type="PANTHER" id="PTHR30086">
    <property type="entry name" value="ARGININE EXPORTER PROTEIN ARGO"/>
    <property type="match status" value="1"/>
</dbReference>
<evidence type="ECO:0000256" key="1">
    <source>
        <dbReference type="ARBA" id="ARBA00004651"/>
    </source>
</evidence>
<keyword evidence="8" id="KW-1185">Reference proteome</keyword>
<keyword evidence="4 6" id="KW-1133">Transmembrane helix</keyword>
<evidence type="ECO:0000313" key="8">
    <source>
        <dbReference type="Proteomes" id="UP000269198"/>
    </source>
</evidence>
<dbReference type="GO" id="GO:0015171">
    <property type="term" value="F:amino acid transmembrane transporter activity"/>
    <property type="evidence" value="ECO:0007669"/>
    <property type="project" value="TreeGrafter"/>
</dbReference>
<gene>
    <name evidence="7" type="ORF">EFW17_04970</name>
</gene>
<feature type="transmembrane region" description="Helical" evidence="6">
    <location>
        <begin position="152"/>
        <end position="176"/>
    </location>
</feature>
<sequence length="209" mass="21703">MSVTSVLAFAVAVFVLSVTPGPDMMFVVGNGLSGGRRVAVVAALGTSTGLVVHTLAVAFGLGAVIASAPAVLDGVRIAGAVFLLYLAVTTWRASGRQANKAAEPHRPPRRTYVLAMLTNLANPKIVLFYLAFLPQFITEGPAAWPVTAQLLALGAGFIVIGLAVNAFAGVLAGSLSDWLLRNVSVRRWLDRIAATVFGGLATHLVLGTR</sequence>
<keyword evidence="2" id="KW-1003">Cell membrane</keyword>
<proteinExistence type="predicted"/>
<feature type="transmembrane region" description="Helical" evidence="6">
    <location>
        <begin position="40"/>
        <end position="68"/>
    </location>
</feature>
<organism evidence="7 8">
    <name type="scientific">Halostreptopolyspora alba</name>
    <dbReference type="NCBI Taxonomy" id="2487137"/>
    <lineage>
        <taxon>Bacteria</taxon>
        <taxon>Bacillati</taxon>
        <taxon>Actinomycetota</taxon>
        <taxon>Actinomycetes</taxon>
        <taxon>Streptosporangiales</taxon>
        <taxon>Nocardiopsidaceae</taxon>
        <taxon>Halostreptopolyspora</taxon>
    </lineage>
</organism>
<dbReference type="Pfam" id="PF01810">
    <property type="entry name" value="LysE"/>
    <property type="match status" value="1"/>
</dbReference>
<evidence type="ECO:0000256" key="4">
    <source>
        <dbReference type="ARBA" id="ARBA00022989"/>
    </source>
</evidence>
<dbReference type="EMBL" id="RJMB01000003">
    <property type="protein sequence ID" value="RNL86549.1"/>
    <property type="molecule type" value="Genomic_DNA"/>
</dbReference>
<dbReference type="PANTHER" id="PTHR30086:SF20">
    <property type="entry name" value="ARGININE EXPORTER PROTEIN ARGO-RELATED"/>
    <property type="match status" value="1"/>
</dbReference>
<evidence type="ECO:0000313" key="7">
    <source>
        <dbReference type="EMBL" id="RNL86549.1"/>
    </source>
</evidence>
<dbReference type="InterPro" id="IPR001123">
    <property type="entry name" value="LeuE-type"/>
</dbReference>
<name>A0A3N0EFU1_9ACTN</name>
<feature type="transmembrane region" description="Helical" evidence="6">
    <location>
        <begin position="188"/>
        <end position="206"/>
    </location>
</feature>
<dbReference type="OrthoDB" id="5185770at2"/>
<feature type="transmembrane region" description="Helical" evidence="6">
    <location>
        <begin position="6"/>
        <end position="28"/>
    </location>
</feature>
<evidence type="ECO:0000256" key="5">
    <source>
        <dbReference type="ARBA" id="ARBA00023136"/>
    </source>
</evidence>
<comment type="subcellular location">
    <subcellularLocation>
        <location evidence="1">Cell membrane</location>
        <topology evidence="1">Multi-pass membrane protein</topology>
    </subcellularLocation>
</comment>
<evidence type="ECO:0000256" key="6">
    <source>
        <dbReference type="SAM" id="Phobius"/>
    </source>
</evidence>
<dbReference type="GO" id="GO:0005886">
    <property type="term" value="C:plasma membrane"/>
    <property type="evidence" value="ECO:0007669"/>
    <property type="project" value="UniProtKB-SubCell"/>
</dbReference>
<dbReference type="AlphaFoldDB" id="A0A3N0EFU1"/>
<evidence type="ECO:0000256" key="3">
    <source>
        <dbReference type="ARBA" id="ARBA00022692"/>
    </source>
</evidence>
<evidence type="ECO:0000256" key="2">
    <source>
        <dbReference type="ARBA" id="ARBA00022475"/>
    </source>
</evidence>
<dbReference type="Proteomes" id="UP000269198">
    <property type="component" value="Unassembled WGS sequence"/>
</dbReference>
<feature type="transmembrane region" description="Helical" evidence="6">
    <location>
        <begin position="112"/>
        <end position="132"/>
    </location>
</feature>
<reference evidence="7 8" key="1">
    <citation type="submission" date="2018-11" db="EMBL/GenBank/DDBJ databases">
        <title>The genome draft of YIM 96095.</title>
        <authorList>
            <person name="Tang S.-K."/>
            <person name="Chunyu W.-X."/>
            <person name="Feng Y.-Z."/>
        </authorList>
    </citation>
    <scope>NUCLEOTIDE SEQUENCE [LARGE SCALE GENOMIC DNA]</scope>
    <source>
        <strain evidence="7 8">YIM 96095</strain>
    </source>
</reference>